<evidence type="ECO:0000256" key="7">
    <source>
        <dbReference type="ARBA" id="ARBA00022840"/>
    </source>
</evidence>
<dbReference type="Pfam" id="PF00986">
    <property type="entry name" value="DNA_gyraseB_C"/>
    <property type="match status" value="1"/>
</dbReference>
<dbReference type="PANTHER" id="PTHR45866">
    <property type="entry name" value="DNA GYRASE/TOPOISOMERASE SUBUNIT B"/>
    <property type="match status" value="1"/>
</dbReference>
<dbReference type="NCBIfam" id="NF004189">
    <property type="entry name" value="PRK05644.1"/>
    <property type="match status" value="1"/>
</dbReference>
<comment type="catalytic activity">
    <reaction evidence="1">
        <text>ATP-dependent breakage, passage and rejoining of double-stranded DNA.</text>
        <dbReference type="EC" id="5.6.2.2"/>
    </reaction>
</comment>
<dbReference type="InterPro" id="IPR018522">
    <property type="entry name" value="TopoIIA_CS"/>
</dbReference>
<dbReference type="GO" id="GO:0005524">
    <property type="term" value="F:ATP binding"/>
    <property type="evidence" value="ECO:0007669"/>
    <property type="project" value="UniProtKB-KW"/>
</dbReference>
<keyword evidence="5" id="KW-0479">Metal-binding</keyword>
<dbReference type="Gene3D" id="3.30.230.10">
    <property type="match status" value="1"/>
</dbReference>
<sequence>MKILVKEYNAKSITVLEGLAPVRVRPGMYIGSTGSKGLHHLIWEIIDNSVDEHLAGVCTDITITLNNDGSVSVEDNGRGMPTELHDNTLEYPKTIYPRGVSAERILLTVLHSGGKFNNDNYVYSGGLHGVGVSVVNALSSYMKVEVFKDSKHYVDEYVDGGNAITELENGELKSVGFTRKRGTKITFMPDSTIFENITFQKPIIIKKLKEIAYLNKGLTMTLVDKSVNPSTEDVFHEEEGLVGYIKDLTSNKDVLYETPISITAEGEDCYLEFAMQHTQDYNEVIVSFCNNINTIEGGTHVTGMKSALTKTINKFAAQLNMLKNKNSTMDGKDIRTGLNAIINVKVKNPQFDGQTKSKLGNLFVKTSVETLLSKELEVYFDKDLELVKTIIEQSLKFEKIRVSEGKSKENALRKPSVGNKKLASCQQSYNKAKGILTEIFLVEGDSAGGSAKEGRDRKFQAIFSMFGKSLNVEKVSEEKASSNQKLLPIANAIGVQMGAEDIAGLKYDKVIIMTDADVDGAHIRTLLLTFFYRYMRVLIDEGHVYFAMPPLFKAQKGKTLNYFYDDSDFAKWLKTTKNTESYMIQRYKGLGEMNPDQLWETTMNPATRKLKRVSIEDAMKAEQITTTLMGDKVPPRRQFIEENYDRAILDL</sequence>
<dbReference type="Pfam" id="PF02518">
    <property type="entry name" value="HATPase_c"/>
    <property type="match status" value="1"/>
</dbReference>
<accession>A0A644XV31</accession>
<dbReference type="SMART" id="SM00433">
    <property type="entry name" value="TOP2c"/>
    <property type="match status" value="1"/>
</dbReference>
<evidence type="ECO:0000256" key="3">
    <source>
        <dbReference type="ARBA" id="ARBA00010708"/>
    </source>
</evidence>
<keyword evidence="11 13" id="KW-0413">Isomerase</keyword>
<dbReference type="EMBL" id="VSSQ01002899">
    <property type="protein sequence ID" value="MPM17984.1"/>
    <property type="molecule type" value="Genomic_DNA"/>
</dbReference>
<organism evidence="13">
    <name type="scientific">bioreactor metagenome</name>
    <dbReference type="NCBI Taxonomy" id="1076179"/>
    <lineage>
        <taxon>unclassified sequences</taxon>
        <taxon>metagenomes</taxon>
        <taxon>ecological metagenomes</taxon>
    </lineage>
</organism>
<keyword evidence="10" id="KW-0238">DNA-binding</keyword>
<evidence type="ECO:0000256" key="6">
    <source>
        <dbReference type="ARBA" id="ARBA00022741"/>
    </source>
</evidence>
<keyword evidence="7" id="KW-0067">ATP-binding</keyword>
<dbReference type="SUPFAM" id="SSF54211">
    <property type="entry name" value="Ribosomal protein S5 domain 2-like"/>
    <property type="match status" value="1"/>
</dbReference>
<dbReference type="InterPro" id="IPR013760">
    <property type="entry name" value="Topo_IIA-like_dom_sf"/>
</dbReference>
<dbReference type="Pfam" id="PF00204">
    <property type="entry name" value="DNA_gyraseB"/>
    <property type="match status" value="1"/>
</dbReference>
<dbReference type="InterPro" id="IPR000565">
    <property type="entry name" value="Topo_IIA_B"/>
</dbReference>
<dbReference type="GO" id="GO:0046872">
    <property type="term" value="F:metal ion binding"/>
    <property type="evidence" value="ECO:0007669"/>
    <property type="project" value="UniProtKB-KW"/>
</dbReference>
<gene>
    <name evidence="13" type="primary">parE_4</name>
    <name evidence="13" type="ORF">SDC9_64385</name>
</gene>
<evidence type="ECO:0000256" key="8">
    <source>
        <dbReference type="ARBA" id="ARBA00022842"/>
    </source>
</evidence>
<dbReference type="EC" id="5.6.2.2" evidence="4"/>
<dbReference type="SUPFAM" id="SSF56719">
    <property type="entry name" value="Type II DNA topoisomerase"/>
    <property type="match status" value="1"/>
</dbReference>
<dbReference type="InterPro" id="IPR003594">
    <property type="entry name" value="HATPase_dom"/>
</dbReference>
<feature type="domain" description="Toprim" evidence="12">
    <location>
        <begin position="437"/>
        <end position="550"/>
    </location>
</feature>
<dbReference type="GO" id="GO:0003918">
    <property type="term" value="F:DNA topoisomerase type II (double strand cut, ATP-hydrolyzing) activity"/>
    <property type="evidence" value="ECO:0007669"/>
    <property type="project" value="UniProtKB-EC"/>
</dbReference>
<dbReference type="GO" id="GO:0006265">
    <property type="term" value="P:DNA topological change"/>
    <property type="evidence" value="ECO:0007669"/>
    <property type="project" value="InterPro"/>
</dbReference>
<dbReference type="InterPro" id="IPR014721">
    <property type="entry name" value="Ribsml_uS5_D2-typ_fold_subgr"/>
</dbReference>
<reference evidence="13" key="1">
    <citation type="submission" date="2019-08" db="EMBL/GenBank/DDBJ databases">
        <authorList>
            <person name="Kucharzyk K."/>
            <person name="Murdoch R.W."/>
            <person name="Higgins S."/>
            <person name="Loffler F."/>
        </authorList>
    </citation>
    <scope>NUCLEOTIDE SEQUENCE</scope>
</reference>
<dbReference type="PROSITE" id="PS50880">
    <property type="entry name" value="TOPRIM"/>
    <property type="match status" value="1"/>
</dbReference>
<dbReference type="PRINTS" id="PR00418">
    <property type="entry name" value="TPI2FAMILY"/>
</dbReference>
<dbReference type="InterPro" id="IPR002288">
    <property type="entry name" value="DNA_gyrase_B_C"/>
</dbReference>
<evidence type="ECO:0000256" key="9">
    <source>
        <dbReference type="ARBA" id="ARBA00023029"/>
    </source>
</evidence>
<name>A0A644XV31_9ZZZZ</name>
<dbReference type="CDD" id="cd16928">
    <property type="entry name" value="HATPase_GyrB-like"/>
    <property type="match status" value="1"/>
</dbReference>
<dbReference type="PRINTS" id="PR01159">
    <property type="entry name" value="DNAGYRASEB"/>
</dbReference>
<dbReference type="InterPro" id="IPR001241">
    <property type="entry name" value="Topo_IIA"/>
</dbReference>
<evidence type="ECO:0000256" key="10">
    <source>
        <dbReference type="ARBA" id="ARBA00023125"/>
    </source>
</evidence>
<dbReference type="PROSITE" id="PS00177">
    <property type="entry name" value="TOPOISOMERASE_II"/>
    <property type="match status" value="1"/>
</dbReference>
<dbReference type="SMART" id="SM00387">
    <property type="entry name" value="HATPase_c"/>
    <property type="match status" value="1"/>
</dbReference>
<keyword evidence="6" id="KW-0547">Nucleotide-binding</keyword>
<evidence type="ECO:0000256" key="1">
    <source>
        <dbReference type="ARBA" id="ARBA00000185"/>
    </source>
</evidence>
<dbReference type="Gene3D" id="3.40.50.670">
    <property type="match status" value="1"/>
</dbReference>
<dbReference type="GO" id="GO:0003677">
    <property type="term" value="F:DNA binding"/>
    <property type="evidence" value="ECO:0007669"/>
    <property type="project" value="UniProtKB-KW"/>
</dbReference>
<proteinExistence type="inferred from homology"/>
<comment type="caution">
    <text evidence="13">The sequence shown here is derived from an EMBL/GenBank/DDBJ whole genome shotgun (WGS) entry which is preliminary data.</text>
</comment>
<dbReference type="InterPro" id="IPR013759">
    <property type="entry name" value="Topo_IIA_B_C"/>
</dbReference>
<dbReference type="InterPro" id="IPR013506">
    <property type="entry name" value="Topo_IIA_bsu_dom2"/>
</dbReference>
<dbReference type="InterPro" id="IPR020568">
    <property type="entry name" value="Ribosomal_Su5_D2-typ_SF"/>
</dbReference>
<dbReference type="SUPFAM" id="SSF55874">
    <property type="entry name" value="ATPase domain of HSP90 chaperone/DNA topoisomerase II/histidine kinase"/>
    <property type="match status" value="1"/>
</dbReference>
<dbReference type="InterPro" id="IPR036890">
    <property type="entry name" value="HATPase_C_sf"/>
</dbReference>
<evidence type="ECO:0000256" key="11">
    <source>
        <dbReference type="ARBA" id="ARBA00023235"/>
    </source>
</evidence>
<comment type="cofactor">
    <cofactor evidence="2">
        <name>Mg(2+)</name>
        <dbReference type="ChEBI" id="CHEBI:18420"/>
    </cofactor>
</comment>
<keyword evidence="8" id="KW-0460">Magnesium</keyword>
<dbReference type="AlphaFoldDB" id="A0A644XV31"/>
<keyword evidence="9" id="KW-0799">Topoisomerase</keyword>
<evidence type="ECO:0000259" key="12">
    <source>
        <dbReference type="PROSITE" id="PS50880"/>
    </source>
</evidence>
<evidence type="ECO:0000313" key="13">
    <source>
        <dbReference type="EMBL" id="MPM17984.1"/>
    </source>
</evidence>
<dbReference type="InterPro" id="IPR006171">
    <property type="entry name" value="TOPRIM_dom"/>
</dbReference>
<evidence type="ECO:0000256" key="5">
    <source>
        <dbReference type="ARBA" id="ARBA00022723"/>
    </source>
</evidence>
<dbReference type="PANTHER" id="PTHR45866:SF1">
    <property type="entry name" value="DNA GYRASE SUBUNIT B, MITOCHONDRIAL"/>
    <property type="match status" value="1"/>
</dbReference>
<dbReference type="Pfam" id="PF01751">
    <property type="entry name" value="Toprim"/>
    <property type="match status" value="1"/>
</dbReference>
<comment type="similarity">
    <text evidence="3">Belongs to the type II topoisomerase GyrB family.</text>
</comment>
<dbReference type="CDD" id="cd00822">
    <property type="entry name" value="TopoII_Trans_DNA_gyrase"/>
    <property type="match status" value="1"/>
</dbReference>
<evidence type="ECO:0000256" key="4">
    <source>
        <dbReference type="ARBA" id="ARBA00012895"/>
    </source>
</evidence>
<evidence type="ECO:0000256" key="2">
    <source>
        <dbReference type="ARBA" id="ARBA00001946"/>
    </source>
</evidence>
<protein>
    <recommendedName>
        <fullName evidence="4">DNA topoisomerase (ATP-hydrolyzing)</fullName>
        <ecNumber evidence="4">5.6.2.2</ecNumber>
    </recommendedName>
</protein>
<dbReference type="Gene3D" id="3.30.565.10">
    <property type="entry name" value="Histidine kinase-like ATPase, C-terminal domain"/>
    <property type="match status" value="1"/>
</dbReference>